<proteinExistence type="predicted"/>
<sequence>MKTTLLQQLIPSLRFNAQARASAKASKAAAKKAARNTIPFFTSPEHADSEMFNDVNPMNLQDTWFIQTGIRGATLKVTGAS</sequence>
<protein>
    <submittedName>
        <fullName evidence="1">Uncharacterized protein</fullName>
    </submittedName>
</protein>
<keyword evidence="2" id="KW-1185">Reference proteome</keyword>
<evidence type="ECO:0000313" key="1">
    <source>
        <dbReference type="EMBL" id="MBC3916710.1"/>
    </source>
</evidence>
<evidence type="ECO:0000313" key="2">
    <source>
        <dbReference type="Proteomes" id="UP000650424"/>
    </source>
</evidence>
<gene>
    <name evidence="1" type="ORF">H8L32_04425</name>
</gene>
<dbReference type="RefSeq" id="WP_186945956.1">
    <property type="nucleotide sequence ID" value="NZ_JACOGF010000002.1"/>
</dbReference>
<comment type="caution">
    <text evidence="1">The sequence shown here is derived from an EMBL/GenBank/DDBJ whole genome shotgun (WGS) entry which is preliminary data.</text>
</comment>
<reference evidence="1 2" key="1">
    <citation type="submission" date="2020-08" db="EMBL/GenBank/DDBJ databases">
        <title>Novel species isolated from subtropical streams in China.</title>
        <authorList>
            <person name="Lu H."/>
        </authorList>
    </citation>
    <scope>NUCLEOTIDE SEQUENCE [LARGE SCALE GENOMIC DNA]</scope>
    <source>
        <strain evidence="1 2">CY18W</strain>
    </source>
</reference>
<dbReference type="Proteomes" id="UP000650424">
    <property type="component" value="Unassembled WGS sequence"/>
</dbReference>
<organism evidence="1 2">
    <name type="scientific">Undibacterium hunanense</name>
    <dbReference type="NCBI Taxonomy" id="2762292"/>
    <lineage>
        <taxon>Bacteria</taxon>
        <taxon>Pseudomonadati</taxon>
        <taxon>Pseudomonadota</taxon>
        <taxon>Betaproteobacteria</taxon>
        <taxon>Burkholderiales</taxon>
        <taxon>Oxalobacteraceae</taxon>
        <taxon>Undibacterium</taxon>
    </lineage>
</organism>
<name>A0ABR6ZMS0_9BURK</name>
<dbReference type="EMBL" id="JACOGF010000002">
    <property type="protein sequence ID" value="MBC3916710.1"/>
    <property type="molecule type" value="Genomic_DNA"/>
</dbReference>
<accession>A0ABR6ZMS0</accession>